<protein>
    <submittedName>
        <fullName evidence="9">ABC transporter permease</fullName>
    </submittedName>
</protein>
<evidence type="ECO:0000256" key="7">
    <source>
        <dbReference type="RuleBase" id="RU363032"/>
    </source>
</evidence>
<dbReference type="Gene3D" id="1.10.3720.10">
    <property type="entry name" value="MetI-like"/>
    <property type="match status" value="2"/>
</dbReference>
<dbReference type="GO" id="GO:0005886">
    <property type="term" value="C:plasma membrane"/>
    <property type="evidence" value="ECO:0007669"/>
    <property type="project" value="UniProtKB-SubCell"/>
</dbReference>
<feature type="transmembrane region" description="Helical" evidence="7">
    <location>
        <begin position="156"/>
        <end position="175"/>
    </location>
</feature>
<evidence type="ECO:0000256" key="4">
    <source>
        <dbReference type="ARBA" id="ARBA00022692"/>
    </source>
</evidence>
<feature type="transmembrane region" description="Helical" evidence="7">
    <location>
        <begin position="196"/>
        <end position="226"/>
    </location>
</feature>
<dbReference type="STRING" id="1262585.BJI46_13800"/>
<feature type="transmembrane region" description="Helical" evidence="7">
    <location>
        <begin position="456"/>
        <end position="474"/>
    </location>
</feature>
<dbReference type="FunFam" id="1.10.3720.10:FF:000003">
    <property type="entry name" value="Aliphatic sulfonate ABC transporter permease"/>
    <property type="match status" value="1"/>
</dbReference>
<feature type="transmembrane region" description="Helical" evidence="7">
    <location>
        <begin position="415"/>
        <end position="435"/>
    </location>
</feature>
<dbReference type="PROSITE" id="PS50928">
    <property type="entry name" value="ABC_TM1"/>
    <property type="match status" value="2"/>
</dbReference>
<dbReference type="PANTHER" id="PTHR30151:SF38">
    <property type="entry name" value="ALIPHATIC SULFONATES TRANSPORT PERMEASE PROTEIN SSUC-RELATED"/>
    <property type="match status" value="1"/>
</dbReference>
<evidence type="ECO:0000256" key="2">
    <source>
        <dbReference type="ARBA" id="ARBA00022448"/>
    </source>
</evidence>
<sequence length="545" mass="61160">MIMYRHIFNMKETLTVRTENVLLENTKSTEFSMSSIMNSFAIYWVVPVLLFVLWWYASNYELMPSQILPTPQMTWNTFLELSNIDLWSQLGISLERFFFGLILGVLGGLFLGILLGYSKAFEQYFSATFYALVIIPTLAWLPILMVWLGIENTLKIFIIFKATLIPIAIHTQAGVRDIQPKLKEMALILGFNKKDLTFKLLLPATLPYFFTGLRLAMAAGWTTLIAVELLASSEGIGYLMVTGRQLFQLDIVFVTIIIIGLVGILLDTILSWAEKKLVFWPHTALSAHTSSQKHSTNKFKPWLIPIILILFWWLSSQLNWVSEIVLPSPLSVWQALSAGIADQSLTTSIYHSLYRALLGLFIGGSIGVITGILLGMFRTVGRLFAPTLNTLRLIAIFAWIPLITAWFGLEDLSKVVFISIATFFPMFIATWKGMSGVPEQLSEASAILRFNTLQRLEYLIFPSIAPSVFAGFRLALLYSWMASFGAEYLMGSGIGIGSYMMSAQQNFEMDRVIAATVLVAILGAVFAWVGTAIENYATAWRRNEG</sequence>
<dbReference type="InterPro" id="IPR000515">
    <property type="entry name" value="MetI-like"/>
</dbReference>
<feature type="transmembrane region" description="Helical" evidence="7">
    <location>
        <begin position="512"/>
        <end position="533"/>
    </location>
</feature>
<keyword evidence="4 7" id="KW-0812">Transmembrane</keyword>
<comment type="caution">
    <text evidence="9">The sequence shown here is derived from an EMBL/GenBank/DDBJ whole genome shotgun (WGS) entry which is preliminary data.</text>
</comment>
<feature type="domain" description="ABC transmembrane type-1" evidence="8">
    <location>
        <begin position="90"/>
        <end position="270"/>
    </location>
</feature>
<dbReference type="PANTHER" id="PTHR30151">
    <property type="entry name" value="ALKANE SULFONATE ABC TRANSPORTER-RELATED, MEMBRANE SUBUNIT"/>
    <property type="match status" value="1"/>
</dbReference>
<proteinExistence type="inferred from homology"/>
<keyword evidence="6 7" id="KW-0472">Membrane</keyword>
<comment type="similarity">
    <text evidence="7">Belongs to the binding-protein-dependent transport system permease family.</text>
</comment>
<keyword evidence="2 7" id="KW-0813">Transport</keyword>
<evidence type="ECO:0000256" key="1">
    <source>
        <dbReference type="ARBA" id="ARBA00004651"/>
    </source>
</evidence>
<keyword evidence="10" id="KW-1185">Reference proteome</keyword>
<feature type="transmembrane region" description="Helical" evidence="7">
    <location>
        <begin position="246"/>
        <end position="266"/>
    </location>
</feature>
<dbReference type="AlphaFoldDB" id="A0A1E7R3N1"/>
<evidence type="ECO:0000259" key="8">
    <source>
        <dbReference type="PROSITE" id="PS50928"/>
    </source>
</evidence>
<name>A0A1E7R3N1_9GAMM</name>
<feature type="transmembrane region" description="Helical" evidence="7">
    <location>
        <begin position="389"/>
        <end position="409"/>
    </location>
</feature>
<feature type="transmembrane region" description="Helical" evidence="7">
    <location>
        <begin position="353"/>
        <end position="377"/>
    </location>
</feature>
<feature type="transmembrane region" description="Helical" evidence="7">
    <location>
        <begin position="97"/>
        <end position="117"/>
    </location>
</feature>
<feature type="domain" description="ABC transmembrane type-1" evidence="8">
    <location>
        <begin position="349"/>
        <end position="530"/>
    </location>
</feature>
<evidence type="ECO:0000256" key="6">
    <source>
        <dbReference type="ARBA" id="ARBA00023136"/>
    </source>
</evidence>
<keyword evidence="5 7" id="KW-1133">Transmembrane helix</keyword>
<dbReference type="Pfam" id="PF00528">
    <property type="entry name" value="BPD_transp_1"/>
    <property type="match status" value="2"/>
</dbReference>
<dbReference type="GO" id="GO:0042918">
    <property type="term" value="P:alkanesulfonate transmembrane transport"/>
    <property type="evidence" value="ECO:0007669"/>
    <property type="project" value="UniProtKB-ARBA"/>
</dbReference>
<dbReference type="Proteomes" id="UP000185895">
    <property type="component" value="Unassembled WGS sequence"/>
</dbReference>
<keyword evidence="3" id="KW-1003">Cell membrane</keyword>
<evidence type="ECO:0000256" key="3">
    <source>
        <dbReference type="ARBA" id="ARBA00022475"/>
    </source>
</evidence>
<feature type="transmembrane region" description="Helical" evidence="7">
    <location>
        <begin position="40"/>
        <end position="57"/>
    </location>
</feature>
<feature type="transmembrane region" description="Helical" evidence="7">
    <location>
        <begin position="129"/>
        <end position="150"/>
    </location>
</feature>
<reference evidence="9 10" key="1">
    <citation type="submission" date="2016-09" db="EMBL/GenBank/DDBJ databases">
        <authorList>
            <person name="Capua I."/>
            <person name="De Benedictis P."/>
            <person name="Joannis T."/>
            <person name="Lombin L.H."/>
            <person name="Cattoli G."/>
        </authorList>
    </citation>
    <scope>NUCLEOTIDE SEQUENCE [LARGE SCALE GENOMIC DNA]</scope>
    <source>
        <strain evidence="9 10">ANC 4671</strain>
    </source>
</reference>
<evidence type="ECO:0000313" key="9">
    <source>
        <dbReference type="EMBL" id="OEY93896.1"/>
    </source>
</evidence>
<gene>
    <name evidence="9" type="ORF">BJI46_13800</name>
</gene>
<dbReference type="CDD" id="cd06261">
    <property type="entry name" value="TM_PBP2"/>
    <property type="match status" value="2"/>
</dbReference>
<organism evidence="9 10">
    <name type="scientific">Acinetobacter qingfengensis</name>
    <dbReference type="NCBI Taxonomy" id="1262585"/>
    <lineage>
        <taxon>Bacteria</taxon>
        <taxon>Pseudomonadati</taxon>
        <taxon>Pseudomonadota</taxon>
        <taxon>Gammaproteobacteria</taxon>
        <taxon>Moraxellales</taxon>
        <taxon>Moraxellaceae</taxon>
        <taxon>Acinetobacter</taxon>
    </lineage>
</organism>
<dbReference type="InterPro" id="IPR035906">
    <property type="entry name" value="MetI-like_sf"/>
</dbReference>
<dbReference type="EMBL" id="MKKK01000038">
    <property type="protein sequence ID" value="OEY93896.1"/>
    <property type="molecule type" value="Genomic_DNA"/>
</dbReference>
<evidence type="ECO:0000256" key="5">
    <source>
        <dbReference type="ARBA" id="ARBA00022989"/>
    </source>
</evidence>
<feature type="transmembrane region" description="Helical" evidence="7">
    <location>
        <begin position="302"/>
        <end position="321"/>
    </location>
</feature>
<dbReference type="SUPFAM" id="SSF161098">
    <property type="entry name" value="MetI-like"/>
    <property type="match status" value="2"/>
</dbReference>
<evidence type="ECO:0000313" key="10">
    <source>
        <dbReference type="Proteomes" id="UP000185895"/>
    </source>
</evidence>
<comment type="subcellular location">
    <subcellularLocation>
        <location evidence="1 7">Cell membrane</location>
        <topology evidence="1 7">Multi-pass membrane protein</topology>
    </subcellularLocation>
</comment>
<accession>A0A1E7R3N1</accession>